<dbReference type="EMBL" id="MUHD01000016">
    <property type="protein sequence ID" value="OXB08414.1"/>
    <property type="molecule type" value="Genomic_DNA"/>
</dbReference>
<accession>A0ABX4CUP4</accession>
<evidence type="ECO:0000313" key="2">
    <source>
        <dbReference type="Proteomes" id="UP000198381"/>
    </source>
</evidence>
<reference evidence="1 2" key="1">
    <citation type="submission" date="2016-11" db="EMBL/GenBank/DDBJ databases">
        <title>Whole genomes of Flavobacteriaceae.</title>
        <authorList>
            <person name="Stine C."/>
            <person name="Li C."/>
            <person name="Tadesse D."/>
        </authorList>
    </citation>
    <scope>NUCLEOTIDE SEQUENCE [LARGE SCALE GENOMIC DNA]</scope>
    <source>
        <strain evidence="1 2">CCUG 60112</strain>
    </source>
</reference>
<sequence>MYHHPIEYFTLDTLKLFFETKKIILNDNDYDDDYLPFQDFDKNYTTVPPITTFHHYITHNFAEGVGSLVNYYLSTKKYPKKIWLTKLFILSDKILEDIHQQVSTVKYYFRRYIENEENPDNYLKVNYSMEIVVALENYEIVLQQLYKRIHEKISILSSSICKTGNYNLTTNDEILEKFYFRLEKFMFIDQNKTTLNQFIEVLKLDWQSHNSIIHFQMDNIQFRYFINCINQFFKTNISMTSMFYSGNIETKNGKINPSAIYTSVSKSIIKLPKKHKLIESIFENL</sequence>
<name>A0ABX4CUP4_9FLAO</name>
<dbReference type="Proteomes" id="UP000198381">
    <property type="component" value="Unassembled WGS sequence"/>
</dbReference>
<gene>
    <name evidence="1" type="ORF">B0A81_08845</name>
</gene>
<proteinExistence type="predicted"/>
<comment type="caution">
    <text evidence="1">The sequence shown here is derived from an EMBL/GenBank/DDBJ whole genome shotgun (WGS) entry which is preliminary data.</text>
</comment>
<organism evidence="1 2">
    <name type="scientific">Flavobacterium plurextorum</name>
    <dbReference type="NCBI Taxonomy" id="1114867"/>
    <lineage>
        <taxon>Bacteria</taxon>
        <taxon>Pseudomonadati</taxon>
        <taxon>Bacteroidota</taxon>
        <taxon>Flavobacteriia</taxon>
        <taxon>Flavobacteriales</taxon>
        <taxon>Flavobacteriaceae</taxon>
        <taxon>Flavobacterium</taxon>
    </lineage>
</organism>
<evidence type="ECO:0000313" key="1">
    <source>
        <dbReference type="EMBL" id="OXB08414.1"/>
    </source>
</evidence>
<protein>
    <submittedName>
        <fullName evidence="1">Uncharacterized protein</fullName>
    </submittedName>
</protein>
<keyword evidence="2" id="KW-1185">Reference proteome</keyword>